<accession>A0A9J6RLL4</accession>
<feature type="coiled-coil region" evidence="1">
    <location>
        <begin position="461"/>
        <end position="523"/>
    </location>
</feature>
<sequence length="786" mass="84157">MGEQAYRIRIDYDDTELVQGGRRSNKVFKDINSNLGETRGRFVLAGGGAQVFSRHAGVARREANQLGSASSSLIGRMGGLNTVLRAAGLGLFAQQLISVNKEFQKLNAQLVTVTGSQQAANDEFEFLRDFAKETPFQLQEVVSAFIKLDNLGLNPSKESLTSYGNTAAAMGKNIDQLIEAVADASVGEFERLKEFGIKSNAQGENIKFTFKGITTEVKKDSDAIQAYLKNIGDTAFAGGMDRQMETLGGAISNLKDSWDQLFFTLGEAGGSDLAVSLIHSITESLEELTDLVGQGGLMDELVIQTEMWIEALGLSQTQVGGVAYAADESLSAIDSGLRAIIDITKETFAYFPANAKAGFTQVIAFFDQMVIKVIASSERLGQHLLAGMESLKIKFGAGSKETLQNINNEIDAITAREQIAISASESAVKSAQLERNELIQLTDVRRQSAAAARDNAAATAAQARESRLAEARLQREKAAAEARLQRKRDELKTEIDDIALAHRSAEQKERDRYANELAILQAAREAKIETIRGYDELETQLKLDHAAKLAEIQQQSASEFAQLWGRTLDRFSAGVGDAFATAIIDQKDFGEAMRGLVVDLGKTIISTLVEIGVKKLLLSTLGEAALAAETAASVAAAGVVASAWATPAAMVSLASYGANSAPATAGITATNSVAQGLAVAGIAHGGLDYVPSESTFLLDEGERVLSPRQNKDLTQFLSSQPTIQGGSSKVVFAPEINVTVEGSSNDSQQAGGDIGREVKAQVEPLFAEFVRQQQRPGGMLNRQEEL</sequence>
<dbReference type="InterPro" id="IPR013491">
    <property type="entry name" value="Tape_meas_N"/>
</dbReference>
<proteinExistence type="predicted"/>
<name>A0A9J6RLL4_9GAMM</name>
<keyword evidence="1" id="KW-0175">Coiled coil</keyword>
<organism evidence="3 4">
    <name type="scientific">Dasania phycosphaerae</name>
    <dbReference type="NCBI Taxonomy" id="2950436"/>
    <lineage>
        <taxon>Bacteria</taxon>
        <taxon>Pseudomonadati</taxon>
        <taxon>Pseudomonadota</taxon>
        <taxon>Gammaproteobacteria</taxon>
        <taxon>Cellvibrionales</taxon>
        <taxon>Spongiibacteraceae</taxon>
        <taxon>Dasania</taxon>
    </lineage>
</organism>
<evidence type="ECO:0000256" key="1">
    <source>
        <dbReference type="SAM" id="Coils"/>
    </source>
</evidence>
<dbReference type="PANTHER" id="PTHR38812:SF2">
    <property type="entry name" value="MU-LIKE PROPHAGE FLUMU PROTEIN GP42"/>
    <property type="match status" value="1"/>
</dbReference>
<dbReference type="PANTHER" id="PTHR38812">
    <property type="entry name" value="MU-LIKE PROPHAGE FLUMU PROTEIN GP42"/>
    <property type="match status" value="1"/>
</dbReference>
<evidence type="ECO:0000313" key="3">
    <source>
        <dbReference type="EMBL" id="MCZ0865096.1"/>
    </source>
</evidence>
<comment type="caution">
    <text evidence="3">The sequence shown here is derived from an EMBL/GenBank/DDBJ whole genome shotgun (WGS) entry which is preliminary data.</text>
</comment>
<dbReference type="RefSeq" id="WP_258331247.1">
    <property type="nucleotide sequence ID" value="NZ_JAPTGG010000005.1"/>
</dbReference>
<dbReference type="Proteomes" id="UP001069090">
    <property type="component" value="Unassembled WGS sequence"/>
</dbReference>
<dbReference type="AlphaFoldDB" id="A0A9J6RLL4"/>
<dbReference type="Pfam" id="PF20155">
    <property type="entry name" value="TMP_3"/>
    <property type="match status" value="1"/>
</dbReference>
<feature type="domain" description="Tape measure protein N-terminal" evidence="2">
    <location>
        <begin position="94"/>
        <end position="262"/>
    </location>
</feature>
<protein>
    <submittedName>
        <fullName evidence="3">Tape measure protein</fullName>
    </submittedName>
</protein>
<reference evidence="3 4" key="1">
    <citation type="submission" date="2022-12" db="EMBL/GenBank/DDBJ databases">
        <title>Dasania phycosphaerae sp. nov., isolated from particulate material of the south coast of Korea.</title>
        <authorList>
            <person name="Jiang Y."/>
        </authorList>
    </citation>
    <scope>NUCLEOTIDE SEQUENCE [LARGE SCALE GENOMIC DNA]</scope>
    <source>
        <strain evidence="3 4">GY-19</strain>
    </source>
</reference>
<evidence type="ECO:0000259" key="2">
    <source>
        <dbReference type="Pfam" id="PF20155"/>
    </source>
</evidence>
<gene>
    <name evidence="3" type="ORF">O0V09_07795</name>
</gene>
<evidence type="ECO:0000313" key="4">
    <source>
        <dbReference type="Proteomes" id="UP001069090"/>
    </source>
</evidence>
<keyword evidence="4" id="KW-1185">Reference proteome</keyword>
<dbReference type="InterPro" id="IPR053058">
    <property type="entry name" value="Mulikevirus_tape_measure"/>
</dbReference>
<dbReference type="EMBL" id="JAPTGG010000005">
    <property type="protein sequence ID" value="MCZ0865096.1"/>
    <property type="molecule type" value="Genomic_DNA"/>
</dbReference>